<dbReference type="PANTHER" id="PTHR23517">
    <property type="entry name" value="RESISTANCE PROTEIN MDTM, PUTATIVE-RELATED-RELATED"/>
    <property type="match status" value="1"/>
</dbReference>
<dbReference type="InterPro" id="IPR050171">
    <property type="entry name" value="MFS_Transporters"/>
</dbReference>
<evidence type="ECO:0000313" key="10">
    <source>
        <dbReference type="Proteomes" id="UP000323671"/>
    </source>
</evidence>
<accession>A0A5C1E5B3</accession>
<feature type="transmembrane region" description="Helical" evidence="7">
    <location>
        <begin position="116"/>
        <end position="138"/>
    </location>
</feature>
<evidence type="ECO:0000256" key="1">
    <source>
        <dbReference type="ARBA" id="ARBA00004651"/>
    </source>
</evidence>
<dbReference type="SUPFAM" id="SSF103473">
    <property type="entry name" value="MFS general substrate transporter"/>
    <property type="match status" value="1"/>
</dbReference>
<feature type="transmembrane region" description="Helical" evidence="7">
    <location>
        <begin position="350"/>
        <end position="374"/>
    </location>
</feature>
<proteinExistence type="predicted"/>
<feature type="transmembrane region" description="Helical" evidence="7">
    <location>
        <begin position="257"/>
        <end position="279"/>
    </location>
</feature>
<feature type="transmembrane region" description="Helical" evidence="7">
    <location>
        <begin position="380"/>
        <end position="401"/>
    </location>
</feature>
<evidence type="ECO:0000313" key="9">
    <source>
        <dbReference type="EMBL" id="QEL63904.1"/>
    </source>
</evidence>
<feature type="transmembrane region" description="Helical" evidence="7">
    <location>
        <begin position="82"/>
        <end position="104"/>
    </location>
</feature>
<feature type="domain" description="Major facilitator superfamily (MFS) profile" evidence="8">
    <location>
        <begin position="16"/>
        <end position="413"/>
    </location>
</feature>
<reference evidence="9 10" key="1">
    <citation type="submission" date="2017-07" db="EMBL/GenBank/DDBJ databases">
        <title>Complete genome sequence of Oryzomicrobium terrae TPP412.</title>
        <authorList>
            <person name="Chiu L.-W."/>
            <person name="Lo K.-J."/>
            <person name="Tsai Y.-M."/>
            <person name="Lin S.-S."/>
            <person name="Kuo C.-H."/>
            <person name="Liu C.-T."/>
        </authorList>
    </citation>
    <scope>NUCLEOTIDE SEQUENCE [LARGE SCALE GENOMIC DNA]</scope>
    <source>
        <strain evidence="9 10">TPP412</strain>
    </source>
</reference>
<dbReference type="Pfam" id="PF07690">
    <property type="entry name" value="MFS_1"/>
    <property type="match status" value="1"/>
</dbReference>
<feature type="transmembrane region" description="Helical" evidence="7">
    <location>
        <begin position="291"/>
        <end position="310"/>
    </location>
</feature>
<evidence type="ECO:0000259" key="8">
    <source>
        <dbReference type="PROSITE" id="PS50850"/>
    </source>
</evidence>
<evidence type="ECO:0000256" key="3">
    <source>
        <dbReference type="ARBA" id="ARBA00022475"/>
    </source>
</evidence>
<dbReference type="InterPro" id="IPR036259">
    <property type="entry name" value="MFS_trans_sf"/>
</dbReference>
<dbReference type="AlphaFoldDB" id="A0A5C1E5B3"/>
<organism evidence="9 10">
    <name type="scientific">Oryzomicrobium terrae</name>
    <dbReference type="NCBI Taxonomy" id="1735038"/>
    <lineage>
        <taxon>Bacteria</taxon>
        <taxon>Pseudomonadati</taxon>
        <taxon>Pseudomonadota</taxon>
        <taxon>Betaproteobacteria</taxon>
        <taxon>Rhodocyclales</taxon>
        <taxon>Rhodocyclaceae</taxon>
        <taxon>Oryzomicrobium</taxon>
    </lineage>
</organism>
<dbReference type="GO" id="GO:0022857">
    <property type="term" value="F:transmembrane transporter activity"/>
    <property type="evidence" value="ECO:0007669"/>
    <property type="project" value="InterPro"/>
</dbReference>
<dbReference type="PANTHER" id="PTHR23517:SF13">
    <property type="entry name" value="MAJOR FACILITATOR SUPERFAMILY MFS_1"/>
    <property type="match status" value="1"/>
</dbReference>
<evidence type="ECO:0000256" key="4">
    <source>
        <dbReference type="ARBA" id="ARBA00022692"/>
    </source>
</evidence>
<dbReference type="InterPro" id="IPR011701">
    <property type="entry name" value="MFS"/>
</dbReference>
<protein>
    <recommendedName>
        <fullName evidence="8">Major facilitator superfamily (MFS) profile domain-containing protein</fullName>
    </recommendedName>
</protein>
<feature type="transmembrane region" description="Helical" evidence="7">
    <location>
        <begin position="316"/>
        <end position="338"/>
    </location>
</feature>
<dbReference type="InterPro" id="IPR020846">
    <property type="entry name" value="MFS_dom"/>
</dbReference>
<sequence length="413" mass="42026">MPSDPDLAPAPPGWPLFCWVALALCAGTMGTALASPLYPLYQERWHLTASTITLIFVAYMVAVLGTFVFLGRLSDRFGPLPVLRAALVLILAGMGLSAAAGMAGPANVAAGLAELFAGRAVIGIASGLIIASATAGLVEVAPPAAKRHASLAGSITSIIGFGLGPLAAGLMAQFAPAPLLTSYVVVMLLVTVVLAALCGFRATRRASPPPLSLRPRFVLPAPPARPGFWVAALTTFSVFAIFSLFGSLAPSFLKALLHLHGPAISGSALALFLLCSAGIQFTLRHRPVQRNLVQGLAGLSVGVGLLAAALETQSSALFIVTILVTGAGHGMAFMAALATASAATTPHTRAGILSSFFSVGYLGTILPVLGVGFLADHFGLAPAVLLFCLTFALLSLGLLVAARRIVAPAPNGA</sequence>
<feature type="transmembrane region" description="Helical" evidence="7">
    <location>
        <begin position="50"/>
        <end position="70"/>
    </location>
</feature>
<feature type="transmembrane region" description="Helical" evidence="7">
    <location>
        <begin position="150"/>
        <end position="174"/>
    </location>
</feature>
<dbReference type="PROSITE" id="PS50850">
    <property type="entry name" value="MFS"/>
    <property type="match status" value="1"/>
</dbReference>
<dbReference type="KEGG" id="otr:OTERR_04280"/>
<keyword evidence="5 7" id="KW-1133">Transmembrane helix</keyword>
<comment type="subcellular location">
    <subcellularLocation>
        <location evidence="1">Cell membrane</location>
        <topology evidence="1">Multi-pass membrane protein</topology>
    </subcellularLocation>
</comment>
<evidence type="ECO:0000256" key="6">
    <source>
        <dbReference type="ARBA" id="ARBA00023136"/>
    </source>
</evidence>
<gene>
    <name evidence="9" type="ORF">OTERR_04280</name>
</gene>
<keyword evidence="10" id="KW-1185">Reference proteome</keyword>
<keyword evidence="2" id="KW-0813">Transport</keyword>
<dbReference type="Gene3D" id="1.20.1250.20">
    <property type="entry name" value="MFS general substrate transporter like domains"/>
    <property type="match status" value="1"/>
</dbReference>
<evidence type="ECO:0000256" key="5">
    <source>
        <dbReference type="ARBA" id="ARBA00022989"/>
    </source>
</evidence>
<dbReference type="RefSeq" id="WP_149424715.1">
    <property type="nucleotide sequence ID" value="NZ_CP022579.1"/>
</dbReference>
<feature type="transmembrane region" description="Helical" evidence="7">
    <location>
        <begin position="224"/>
        <end position="245"/>
    </location>
</feature>
<keyword evidence="6 7" id="KW-0472">Membrane</keyword>
<feature type="transmembrane region" description="Helical" evidence="7">
    <location>
        <begin position="180"/>
        <end position="203"/>
    </location>
</feature>
<evidence type="ECO:0000256" key="7">
    <source>
        <dbReference type="SAM" id="Phobius"/>
    </source>
</evidence>
<name>A0A5C1E5B3_9RHOO</name>
<dbReference type="Proteomes" id="UP000323671">
    <property type="component" value="Chromosome"/>
</dbReference>
<dbReference type="GO" id="GO:0005886">
    <property type="term" value="C:plasma membrane"/>
    <property type="evidence" value="ECO:0007669"/>
    <property type="project" value="UniProtKB-SubCell"/>
</dbReference>
<evidence type="ECO:0000256" key="2">
    <source>
        <dbReference type="ARBA" id="ARBA00022448"/>
    </source>
</evidence>
<dbReference type="EMBL" id="CP022579">
    <property type="protein sequence ID" value="QEL63904.1"/>
    <property type="molecule type" value="Genomic_DNA"/>
</dbReference>
<keyword evidence="4 7" id="KW-0812">Transmembrane</keyword>
<keyword evidence="3" id="KW-1003">Cell membrane</keyword>